<gene>
    <name evidence="4" type="ORF">TRFO_14029</name>
</gene>
<dbReference type="Pfam" id="PF01590">
    <property type="entry name" value="GAF"/>
    <property type="match status" value="2"/>
</dbReference>
<dbReference type="SMART" id="SM00065">
    <property type="entry name" value="GAF"/>
    <property type="match status" value="2"/>
</dbReference>
<comment type="caution">
    <text evidence="4">The sequence shown here is derived from an EMBL/GenBank/DDBJ whole genome shotgun (WGS) entry which is preliminary data.</text>
</comment>
<protein>
    <submittedName>
        <fullName evidence="4">3'5'-cyclic nucleotide phosphodiesterase family protein</fullName>
    </submittedName>
</protein>
<keyword evidence="2" id="KW-0378">Hydrolase</keyword>
<dbReference type="GO" id="GO:0046872">
    <property type="term" value="F:metal ion binding"/>
    <property type="evidence" value="ECO:0007669"/>
    <property type="project" value="UniProtKB-KW"/>
</dbReference>
<dbReference type="InterPro" id="IPR002073">
    <property type="entry name" value="PDEase_catalytic_dom"/>
</dbReference>
<keyword evidence="1" id="KW-0479">Metal-binding</keyword>
<dbReference type="GO" id="GO:0007165">
    <property type="term" value="P:signal transduction"/>
    <property type="evidence" value="ECO:0007669"/>
    <property type="project" value="InterPro"/>
</dbReference>
<dbReference type="InterPro" id="IPR003018">
    <property type="entry name" value="GAF"/>
</dbReference>
<feature type="domain" description="GAF" evidence="3">
    <location>
        <begin position="459"/>
        <end position="605"/>
    </location>
</feature>
<dbReference type="Gene3D" id="3.30.450.40">
    <property type="match status" value="3"/>
</dbReference>
<feature type="domain" description="GAF" evidence="3">
    <location>
        <begin position="626"/>
        <end position="770"/>
    </location>
</feature>
<evidence type="ECO:0000313" key="4">
    <source>
        <dbReference type="EMBL" id="OHT15439.1"/>
    </source>
</evidence>
<evidence type="ECO:0000259" key="3">
    <source>
        <dbReference type="SMART" id="SM00065"/>
    </source>
</evidence>
<dbReference type="PANTHER" id="PTHR11347">
    <property type="entry name" value="CYCLIC NUCLEOTIDE PHOSPHODIESTERASE"/>
    <property type="match status" value="1"/>
</dbReference>
<proteinExistence type="predicted"/>
<dbReference type="RefSeq" id="XP_068368575.1">
    <property type="nucleotide sequence ID" value="XM_068497567.1"/>
</dbReference>
<organism evidence="4 5">
    <name type="scientific">Tritrichomonas foetus</name>
    <dbReference type="NCBI Taxonomy" id="1144522"/>
    <lineage>
        <taxon>Eukaryota</taxon>
        <taxon>Metamonada</taxon>
        <taxon>Parabasalia</taxon>
        <taxon>Tritrichomonadida</taxon>
        <taxon>Tritrichomonadidae</taxon>
        <taxon>Tritrichomonas</taxon>
    </lineage>
</organism>
<dbReference type="Gene3D" id="1.10.1300.10">
    <property type="entry name" value="3'5'-cyclic nucleotide phosphodiesterase, catalytic domain"/>
    <property type="match status" value="1"/>
</dbReference>
<dbReference type="EMBL" id="MLAK01000218">
    <property type="protein sequence ID" value="OHT15439.1"/>
    <property type="molecule type" value="Genomic_DNA"/>
</dbReference>
<evidence type="ECO:0000256" key="2">
    <source>
        <dbReference type="ARBA" id="ARBA00022801"/>
    </source>
</evidence>
<dbReference type="Proteomes" id="UP000179807">
    <property type="component" value="Unassembled WGS sequence"/>
</dbReference>
<sequence length="1117" mass="127592">MNSVNFTLSISEEFNACFFRYSFKKLREFSNISSQFFCWKFYPQISIMKHKALKHIHTPYKIPAISSPQNPYRQSAPMVGTQSTKSLKLCGLPTLNSSSNIDGVAKTLSRVNSRVLRSSRDVALEKNDGILDQFLLSTLNMPLHKCVETVFQNELNARDVIFWQDIPSLHTLVSKRLEITVSHSEALVGFTFYQRSRLILERPFEHPAYCERIDRCGEDKYMTMMLFPLYDNVGSVCGVVQVMRPKTQPFDVKAELEFVDYFSRKFSTYYKVFARPAFSDDIVIELLQYMEIEQFLMLFQKKMDQLFKCRCAEIWKYDYSTKTLQMYKKTKTEIDIGNSGIVGDAINSRYPVNCITNKMLSSYNEVIDGSDIEPVLAIPLVNTKLNVIHVVALRGGNKVVAFSAEDEANLTKMTPYIVLALSNIEKEEKFGKSSETDIRERHCFEGILDFLDATQEKHELNDMIGKLMEKMELIVRSDRATLYTLDRSTMQLKTMFCTGKNVPIVNPADQTIPSKVLASGNVYNIADADNDIEFDSSIDLETNYKTKTILAVPVFNCSSDVIGVCEFLNRIDGKPFPHSDINFIRILTSFCGMVLDNRQLHEEISSSEKKLRDVLDVSLSIMSDLGLQSTYRDILTMLNQKMQCDRSAVYLLNDAKDNLVSLVSAGDPLQLTLNMSMGIAPLACSSKDILISNDARHDTRIVKDPLDLSGIVLDSVLVAPIITSDGDVLGVFEIANKKEAFSPEDISLARSFSLFVSICLEKRELNTISDHGNAEFEMTRWIEPTERIECAIPASMSIVTAKKIDVETTRYNPLQFEGIDLFRVVFFVFDQFKFFSLFEIHADTLFGFLYKLREIYPTRIYHNFQRAVDILQFVSYQIRISKIDKRLNSAELLALCIASLCIDLINEDNTDKLDYYEILFDKPKKVQDPALKLCKFLINMMGNNKINIFRNMGIEDMKTMWKTVMKLLSGARMSNHFKLIEMANNYMKNRDDAEWGNPKIRLIALTLVLKSGLVAFMCRSNQICETVYSKIAEEVSPEVDDNKDNELIESPLRLAKLKIDNKIREQIGFAAIVAMPILKAASKMIRPLITNYELAEVNFEKWKSCFFDYESIPQSTT</sequence>
<dbReference type="SUPFAM" id="SSF109604">
    <property type="entry name" value="HD-domain/PDEase-like"/>
    <property type="match status" value="1"/>
</dbReference>
<dbReference type="SUPFAM" id="SSF55781">
    <property type="entry name" value="GAF domain-like"/>
    <property type="match status" value="4"/>
</dbReference>
<dbReference type="InterPro" id="IPR029016">
    <property type="entry name" value="GAF-like_dom_sf"/>
</dbReference>
<keyword evidence="5" id="KW-1185">Reference proteome</keyword>
<evidence type="ECO:0000313" key="5">
    <source>
        <dbReference type="Proteomes" id="UP000179807"/>
    </source>
</evidence>
<accession>A0A1J4KW33</accession>
<dbReference type="Pfam" id="PF00233">
    <property type="entry name" value="PDEase_I"/>
    <property type="match status" value="1"/>
</dbReference>
<dbReference type="InterPro" id="IPR036971">
    <property type="entry name" value="PDEase_catalytic_dom_sf"/>
</dbReference>
<dbReference type="GO" id="GO:0004114">
    <property type="term" value="F:3',5'-cyclic-nucleotide phosphodiesterase activity"/>
    <property type="evidence" value="ECO:0007669"/>
    <property type="project" value="InterPro"/>
</dbReference>
<dbReference type="AlphaFoldDB" id="A0A1J4KW33"/>
<dbReference type="GeneID" id="94832271"/>
<name>A0A1J4KW33_9EUKA</name>
<reference evidence="4" key="1">
    <citation type="submission" date="2016-10" db="EMBL/GenBank/DDBJ databases">
        <authorList>
            <person name="Benchimol M."/>
            <person name="Almeida L.G."/>
            <person name="Vasconcelos A.T."/>
            <person name="Perreira-Neves A."/>
            <person name="Rosa I.A."/>
            <person name="Tasca T."/>
            <person name="Bogo M.R."/>
            <person name="de Souza W."/>
        </authorList>
    </citation>
    <scope>NUCLEOTIDE SEQUENCE [LARGE SCALE GENOMIC DNA]</scope>
    <source>
        <strain evidence="4">K</strain>
    </source>
</reference>
<dbReference type="VEuPathDB" id="TrichDB:TRFO_14029"/>
<evidence type="ECO:0000256" key="1">
    <source>
        <dbReference type="ARBA" id="ARBA00022723"/>
    </source>
</evidence>